<dbReference type="Proteomes" id="UP000054010">
    <property type="component" value="Unassembled WGS sequence"/>
</dbReference>
<name>E1IDW4_9CHLR</name>
<accession>E1IDW4</accession>
<gene>
    <name evidence="1" type="ORF">OSCT_1515</name>
</gene>
<evidence type="ECO:0000313" key="2">
    <source>
        <dbReference type="Proteomes" id="UP000054010"/>
    </source>
</evidence>
<protein>
    <submittedName>
        <fullName evidence="1">Uncharacterized protein</fullName>
    </submittedName>
</protein>
<dbReference type="HOGENOM" id="CLU_2194299_0_0_0"/>
<reference evidence="1 2" key="1">
    <citation type="journal article" date="2011" name="J. Bacteriol.">
        <title>Draft genome sequence of the anoxygenic filamentous phototrophic bacterium Oscillochloris trichoides subsp. DG-6.</title>
        <authorList>
            <person name="Kuznetsov B.B."/>
            <person name="Ivanovsky R.N."/>
            <person name="Keppen O.I."/>
            <person name="Sukhacheva M.V."/>
            <person name="Bumazhkin B.K."/>
            <person name="Patutina E.O."/>
            <person name="Beletsky A.V."/>
            <person name="Mardanov A.V."/>
            <person name="Baslerov R.V."/>
            <person name="Panteleeva A.N."/>
            <person name="Kolganova T.V."/>
            <person name="Ravin N.V."/>
            <person name="Skryabin K.G."/>
        </authorList>
    </citation>
    <scope>NUCLEOTIDE SEQUENCE [LARGE SCALE GENOMIC DNA]</scope>
    <source>
        <strain evidence="1 2">DG-6</strain>
    </source>
</reference>
<proteinExistence type="predicted"/>
<dbReference type="AlphaFoldDB" id="E1IDW4"/>
<organism evidence="1 2">
    <name type="scientific">Oscillochloris trichoides DG-6</name>
    <dbReference type="NCBI Taxonomy" id="765420"/>
    <lineage>
        <taxon>Bacteria</taxon>
        <taxon>Bacillati</taxon>
        <taxon>Chloroflexota</taxon>
        <taxon>Chloroflexia</taxon>
        <taxon>Chloroflexales</taxon>
        <taxon>Chloroflexineae</taxon>
        <taxon>Oscillochloridaceae</taxon>
        <taxon>Oscillochloris</taxon>
    </lineage>
</organism>
<dbReference type="EMBL" id="ADVR01000048">
    <property type="protein sequence ID" value="EFO80575.1"/>
    <property type="molecule type" value="Genomic_DNA"/>
</dbReference>
<keyword evidence="2" id="KW-1185">Reference proteome</keyword>
<sequence>MNVIRHHLQAFNRHAQRIGLFVQEGFQPVGNLPVQHLAPVLRAPDNVLVQRLYAARVPDVAHRTHVLSIANHSMPVKYLRETEKLTVRRFPCRLKADSPRTVALVYDL</sequence>
<comment type="caution">
    <text evidence="1">The sequence shown here is derived from an EMBL/GenBank/DDBJ whole genome shotgun (WGS) entry which is preliminary data.</text>
</comment>
<evidence type="ECO:0000313" key="1">
    <source>
        <dbReference type="EMBL" id="EFO80575.1"/>
    </source>
</evidence>